<name>A0A066VC66_TILAU</name>
<reference evidence="2 3" key="1">
    <citation type="submission" date="2014-05" db="EMBL/GenBank/DDBJ databases">
        <title>Draft genome sequence of a rare smut relative, Tilletiaria anomala UBC 951.</title>
        <authorList>
            <consortium name="DOE Joint Genome Institute"/>
            <person name="Toome M."/>
            <person name="Kuo A."/>
            <person name="Henrissat B."/>
            <person name="Lipzen A."/>
            <person name="Tritt A."/>
            <person name="Yoshinaga Y."/>
            <person name="Zane M."/>
            <person name="Barry K."/>
            <person name="Grigoriev I.V."/>
            <person name="Spatafora J.W."/>
            <person name="Aimea M.C."/>
        </authorList>
    </citation>
    <scope>NUCLEOTIDE SEQUENCE [LARGE SCALE GENOMIC DNA]</scope>
    <source>
        <strain evidence="2 3">UBC 951</strain>
    </source>
</reference>
<dbReference type="Proteomes" id="UP000027361">
    <property type="component" value="Unassembled WGS sequence"/>
</dbReference>
<dbReference type="EMBL" id="JMSN01000109">
    <property type="protein sequence ID" value="KDN39081.1"/>
    <property type="molecule type" value="Genomic_DNA"/>
</dbReference>
<sequence length="470" mass="51364">MSVAPVARGSASGHLLACFVGNSRSNQGKRCLQTREVYRFSAILEQPQITSGRVCGTGRVAWPQAGHSSHDSRDTATDRRISVDRQYSSNAPHATTSISPPYPSENNITQSESGLSHVHEGVQILCKFLKGAEPLKSPSRKLERLKAASQYLHDLLEVTPDSPYKHAEVNALVDAAARTRALTGQSLGYKASSRLIDEVTRSGLPEVALQLIARREKFGVDYSLSMLIIIQRALFKKLNRSEEWTLRDSLDLPGAPKREGENAVGRGAALTQQLKTGELDEERKWEPAPDQVAGLACKQSIVDRMRLVAALAPIVNSSKHDFTLLSLLFSAHVGLLRFSATIAQPHPFKHSSDLLRDERQRPFDHLLRIFVNAAAAGLPAAASKTKAKSTESGMNPGLRLELVDDCLQYCLMRFDSGSSAALAGKGAPEAIRTLYSYLEKFYPEAGSEIIAQTEAQLDEIWQTHFGAAVS</sequence>
<organism evidence="2 3">
    <name type="scientific">Tilletiaria anomala (strain ATCC 24038 / CBS 436.72 / UBC 951)</name>
    <dbReference type="NCBI Taxonomy" id="1037660"/>
    <lineage>
        <taxon>Eukaryota</taxon>
        <taxon>Fungi</taxon>
        <taxon>Dikarya</taxon>
        <taxon>Basidiomycota</taxon>
        <taxon>Ustilaginomycotina</taxon>
        <taxon>Exobasidiomycetes</taxon>
        <taxon>Georgefischeriales</taxon>
        <taxon>Tilletiariaceae</taxon>
        <taxon>Tilletiaria</taxon>
    </lineage>
</organism>
<protein>
    <submittedName>
        <fullName evidence="2">Uncharacterized protein</fullName>
    </submittedName>
</protein>
<feature type="region of interest" description="Disordered" evidence="1">
    <location>
        <begin position="84"/>
        <end position="114"/>
    </location>
</feature>
<evidence type="ECO:0000256" key="1">
    <source>
        <dbReference type="SAM" id="MobiDB-lite"/>
    </source>
</evidence>
<evidence type="ECO:0000313" key="3">
    <source>
        <dbReference type="Proteomes" id="UP000027361"/>
    </source>
</evidence>
<comment type="caution">
    <text evidence="2">The sequence shown here is derived from an EMBL/GenBank/DDBJ whole genome shotgun (WGS) entry which is preliminary data.</text>
</comment>
<keyword evidence="3" id="KW-1185">Reference proteome</keyword>
<dbReference type="RefSeq" id="XP_013240918.1">
    <property type="nucleotide sequence ID" value="XM_013385464.1"/>
</dbReference>
<dbReference type="GeneID" id="25266692"/>
<feature type="compositionally biased region" description="Polar residues" evidence="1">
    <location>
        <begin position="85"/>
        <end position="114"/>
    </location>
</feature>
<dbReference type="OrthoDB" id="2554028at2759"/>
<dbReference type="AlphaFoldDB" id="A0A066VC66"/>
<dbReference type="HOGENOM" id="CLU_581642_0_0_1"/>
<accession>A0A066VC66</accession>
<evidence type="ECO:0000313" key="2">
    <source>
        <dbReference type="EMBL" id="KDN39081.1"/>
    </source>
</evidence>
<proteinExistence type="predicted"/>
<gene>
    <name evidence="2" type="ORF">K437DRAFT_276113</name>
</gene>
<dbReference type="InParanoid" id="A0A066VC66"/>